<evidence type="ECO:0000256" key="3">
    <source>
        <dbReference type="ARBA" id="ARBA00048782"/>
    </source>
</evidence>
<dbReference type="AlphaFoldDB" id="A0A0F3IPJ3"/>
<comment type="catalytic activity">
    <reaction evidence="2 4">
        <text>L-methionyl-[protein] + [thioredoxin]-disulfide + H2O = L-methionyl-(S)-S-oxide-[protein] + [thioredoxin]-dithiol</text>
        <dbReference type="Rhea" id="RHEA:14217"/>
        <dbReference type="Rhea" id="RHEA-COMP:10698"/>
        <dbReference type="Rhea" id="RHEA-COMP:10700"/>
        <dbReference type="Rhea" id="RHEA-COMP:12313"/>
        <dbReference type="Rhea" id="RHEA-COMP:12315"/>
        <dbReference type="ChEBI" id="CHEBI:15377"/>
        <dbReference type="ChEBI" id="CHEBI:16044"/>
        <dbReference type="ChEBI" id="CHEBI:29950"/>
        <dbReference type="ChEBI" id="CHEBI:44120"/>
        <dbReference type="ChEBI" id="CHEBI:50058"/>
        <dbReference type="EC" id="1.8.4.11"/>
    </reaction>
</comment>
<comment type="caution">
    <text evidence="6">The sequence shown here is derived from an EMBL/GenBank/DDBJ whole genome shotgun (WGS) entry which is preliminary data.</text>
</comment>
<dbReference type="GO" id="GO:0033744">
    <property type="term" value="F:L-methionine:thioredoxin-disulfide S-oxidoreductase activity"/>
    <property type="evidence" value="ECO:0007669"/>
    <property type="project" value="RHEA"/>
</dbReference>
<dbReference type="PANTHER" id="PTHR43774">
    <property type="entry name" value="PEPTIDE METHIONINE SULFOXIDE REDUCTASE"/>
    <property type="match status" value="1"/>
</dbReference>
<dbReference type="SUPFAM" id="SSF55068">
    <property type="entry name" value="Peptide methionine sulfoxide reductase"/>
    <property type="match status" value="1"/>
</dbReference>
<organism evidence="6 7">
    <name type="scientific">Elstera litoralis</name>
    <dbReference type="NCBI Taxonomy" id="552518"/>
    <lineage>
        <taxon>Bacteria</taxon>
        <taxon>Pseudomonadati</taxon>
        <taxon>Pseudomonadota</taxon>
        <taxon>Alphaproteobacteria</taxon>
        <taxon>Rhodospirillales</taxon>
        <taxon>Rhodospirillaceae</taxon>
        <taxon>Elstera</taxon>
    </lineage>
</organism>
<dbReference type="NCBIfam" id="TIGR00401">
    <property type="entry name" value="msrA"/>
    <property type="match status" value="1"/>
</dbReference>
<gene>
    <name evidence="4" type="primary">msrA</name>
    <name evidence="6" type="ORF">VZ95_16570</name>
</gene>
<evidence type="ECO:0000256" key="1">
    <source>
        <dbReference type="ARBA" id="ARBA00023002"/>
    </source>
</evidence>
<dbReference type="InterPro" id="IPR002569">
    <property type="entry name" value="Met_Sox_Rdtase_MsrA_dom"/>
</dbReference>
<dbReference type="GO" id="GO:0008113">
    <property type="term" value="F:peptide-methionine (S)-S-oxide reductase activity"/>
    <property type="evidence" value="ECO:0007669"/>
    <property type="project" value="UniProtKB-UniRule"/>
</dbReference>
<dbReference type="EC" id="1.8.4.11" evidence="4"/>
<feature type="active site" evidence="4">
    <location>
        <position position="33"/>
    </location>
</feature>
<evidence type="ECO:0000313" key="7">
    <source>
        <dbReference type="Proteomes" id="UP000033774"/>
    </source>
</evidence>
<evidence type="ECO:0000256" key="2">
    <source>
        <dbReference type="ARBA" id="ARBA00047806"/>
    </source>
</evidence>
<dbReference type="Gene3D" id="3.30.1060.10">
    <property type="entry name" value="Peptide methionine sulphoxide reductase MsrA"/>
    <property type="match status" value="1"/>
</dbReference>
<sequence length="202" mass="22168">MPLLIDAWSLPDPAQDLPADAGASRVAIFGGGCFWCTEAVYTAVAGVLEVRPGYAGDSSITADYRTVCTGRTNHAEVIEITYDPAQVTYGQLLKLFFGVAHDPTQKDRQGADVGRQYRSVIFYATPDEQAVAQAYMRQLDAAKIYSGPILTTLEPLTAFYVAEPEHHDYAARNPSNPYIAGVSTPKVKKLKHYFPHWLKAGR</sequence>
<evidence type="ECO:0000259" key="5">
    <source>
        <dbReference type="Pfam" id="PF01625"/>
    </source>
</evidence>
<dbReference type="HAMAP" id="MF_01401">
    <property type="entry name" value="MsrA"/>
    <property type="match status" value="1"/>
</dbReference>
<dbReference type="RefSeq" id="WP_045776841.1">
    <property type="nucleotide sequence ID" value="NZ_LAJY01000508.1"/>
</dbReference>
<evidence type="ECO:0000256" key="4">
    <source>
        <dbReference type="HAMAP-Rule" id="MF_01401"/>
    </source>
</evidence>
<dbReference type="Pfam" id="PF01625">
    <property type="entry name" value="PMSR"/>
    <property type="match status" value="1"/>
</dbReference>
<name>A0A0F3IPJ3_9PROT</name>
<comment type="function">
    <text evidence="4">Has an important function as a repair enzyme for proteins that have been inactivated by oxidation. Catalyzes the reversible oxidation-reduction of methionine sulfoxide in proteins to methionine.</text>
</comment>
<dbReference type="EMBL" id="LAJY01000508">
    <property type="protein sequence ID" value="KJV08631.1"/>
    <property type="molecule type" value="Genomic_DNA"/>
</dbReference>
<protein>
    <recommendedName>
        <fullName evidence="4">Peptide methionine sulfoxide reductase MsrA</fullName>
        <shortName evidence="4">Protein-methionine-S-oxide reductase</shortName>
        <ecNumber evidence="4">1.8.4.11</ecNumber>
    </recommendedName>
    <alternativeName>
        <fullName evidence="4">Peptide-methionine (S)-S-oxide reductase</fullName>
        <shortName evidence="4">Peptide Met(O) reductase</shortName>
    </alternativeName>
</protein>
<reference evidence="6 7" key="1">
    <citation type="submission" date="2015-03" db="EMBL/GenBank/DDBJ databases">
        <title>Draft genome sequence of Elstera litoralis.</title>
        <authorList>
            <person name="Rahalkar M.C."/>
            <person name="Dhakephalkar P.K."/>
            <person name="Pore S.D."/>
            <person name="Arora P."/>
            <person name="Kapse N.G."/>
            <person name="Pandit P.S."/>
        </authorList>
    </citation>
    <scope>NUCLEOTIDE SEQUENCE [LARGE SCALE GENOMIC DNA]</scope>
    <source>
        <strain evidence="6 7">Dia-1</strain>
    </source>
</reference>
<evidence type="ECO:0000313" key="6">
    <source>
        <dbReference type="EMBL" id="KJV08631.1"/>
    </source>
</evidence>
<dbReference type="PATRIC" id="fig|552518.3.peg.3266"/>
<dbReference type="PANTHER" id="PTHR43774:SF1">
    <property type="entry name" value="PEPTIDE METHIONINE SULFOXIDE REDUCTASE MSRA 2"/>
    <property type="match status" value="1"/>
</dbReference>
<dbReference type="InterPro" id="IPR036509">
    <property type="entry name" value="Met_Sox_Rdtase_MsrA_sf"/>
</dbReference>
<proteinExistence type="inferred from homology"/>
<comment type="similarity">
    <text evidence="4">Belongs to the MsrA Met sulfoxide reductase family.</text>
</comment>
<keyword evidence="1 4" id="KW-0560">Oxidoreductase</keyword>
<keyword evidence="7" id="KW-1185">Reference proteome</keyword>
<accession>A0A0F3IPJ3</accession>
<dbReference type="OrthoDB" id="4174719at2"/>
<feature type="domain" description="Peptide methionine sulphoxide reductase MsrA" evidence="5">
    <location>
        <begin position="27"/>
        <end position="178"/>
    </location>
</feature>
<comment type="catalytic activity">
    <reaction evidence="3 4">
        <text>[thioredoxin]-disulfide + L-methionine + H2O = L-methionine (S)-S-oxide + [thioredoxin]-dithiol</text>
        <dbReference type="Rhea" id="RHEA:19993"/>
        <dbReference type="Rhea" id="RHEA-COMP:10698"/>
        <dbReference type="Rhea" id="RHEA-COMP:10700"/>
        <dbReference type="ChEBI" id="CHEBI:15377"/>
        <dbReference type="ChEBI" id="CHEBI:29950"/>
        <dbReference type="ChEBI" id="CHEBI:50058"/>
        <dbReference type="ChEBI" id="CHEBI:57844"/>
        <dbReference type="ChEBI" id="CHEBI:58772"/>
        <dbReference type="EC" id="1.8.4.11"/>
    </reaction>
</comment>
<dbReference type="Proteomes" id="UP000033774">
    <property type="component" value="Unassembled WGS sequence"/>
</dbReference>